<sequence length="78" mass="8925">MILAFPFFWSGDFLSWFFAMIAYVFFLVQKPERRLVRSLVITSLLIGAIAFMELDQGQGERSNSVLQPTSGRYAAFHS</sequence>
<accession>A0A1G5R0J8</accession>
<keyword evidence="1" id="KW-0812">Transmembrane</keyword>
<dbReference type="Proteomes" id="UP000199648">
    <property type="component" value="Unassembled WGS sequence"/>
</dbReference>
<keyword evidence="3" id="KW-1185">Reference proteome</keyword>
<organism evidence="2 3">
    <name type="scientific">Thiohalomonas denitrificans</name>
    <dbReference type="NCBI Taxonomy" id="415747"/>
    <lineage>
        <taxon>Bacteria</taxon>
        <taxon>Pseudomonadati</taxon>
        <taxon>Pseudomonadota</taxon>
        <taxon>Gammaproteobacteria</taxon>
        <taxon>Thiohalomonadales</taxon>
        <taxon>Thiohalomonadaceae</taxon>
        <taxon>Thiohalomonas</taxon>
    </lineage>
</organism>
<proteinExistence type="predicted"/>
<feature type="transmembrane region" description="Helical" evidence="1">
    <location>
        <begin position="35"/>
        <end position="52"/>
    </location>
</feature>
<dbReference type="EMBL" id="FMWD01000015">
    <property type="protein sequence ID" value="SCZ67552.1"/>
    <property type="molecule type" value="Genomic_DNA"/>
</dbReference>
<name>A0A1G5R0J8_9GAMM</name>
<dbReference type="AlphaFoldDB" id="A0A1G5R0J8"/>
<reference evidence="2 3" key="1">
    <citation type="submission" date="2016-10" db="EMBL/GenBank/DDBJ databases">
        <authorList>
            <person name="de Groot N.N."/>
        </authorList>
    </citation>
    <scope>NUCLEOTIDE SEQUENCE [LARGE SCALE GENOMIC DNA]</scope>
    <source>
        <strain evidence="2 3">HLD2</strain>
    </source>
</reference>
<protein>
    <submittedName>
        <fullName evidence="2">Uncharacterized protein</fullName>
    </submittedName>
</protein>
<keyword evidence="1" id="KW-0472">Membrane</keyword>
<evidence type="ECO:0000313" key="3">
    <source>
        <dbReference type="Proteomes" id="UP000199648"/>
    </source>
</evidence>
<evidence type="ECO:0000313" key="2">
    <source>
        <dbReference type="EMBL" id="SCZ67552.1"/>
    </source>
</evidence>
<keyword evidence="1" id="KW-1133">Transmembrane helix</keyword>
<gene>
    <name evidence="2" type="ORF">SAMN03097708_03161</name>
</gene>
<evidence type="ECO:0000256" key="1">
    <source>
        <dbReference type="SAM" id="Phobius"/>
    </source>
</evidence>
<feature type="transmembrane region" description="Helical" evidence="1">
    <location>
        <begin position="6"/>
        <end position="28"/>
    </location>
</feature>